<name>A0AB34JGX0_PRYPA</name>
<proteinExistence type="predicted"/>
<evidence type="ECO:0000256" key="1">
    <source>
        <dbReference type="SAM" id="MobiDB-lite"/>
    </source>
</evidence>
<comment type="caution">
    <text evidence="2">The sequence shown here is derived from an EMBL/GenBank/DDBJ whole genome shotgun (WGS) entry which is preliminary data.</text>
</comment>
<organism evidence="2 3">
    <name type="scientific">Prymnesium parvum</name>
    <name type="common">Toxic golden alga</name>
    <dbReference type="NCBI Taxonomy" id="97485"/>
    <lineage>
        <taxon>Eukaryota</taxon>
        <taxon>Haptista</taxon>
        <taxon>Haptophyta</taxon>
        <taxon>Prymnesiophyceae</taxon>
        <taxon>Prymnesiales</taxon>
        <taxon>Prymnesiaceae</taxon>
        <taxon>Prymnesium</taxon>
    </lineage>
</organism>
<dbReference type="EMBL" id="JBGBPQ010000008">
    <property type="protein sequence ID" value="KAL1520512.1"/>
    <property type="molecule type" value="Genomic_DNA"/>
</dbReference>
<feature type="region of interest" description="Disordered" evidence="1">
    <location>
        <begin position="1"/>
        <end position="155"/>
    </location>
</feature>
<evidence type="ECO:0000313" key="3">
    <source>
        <dbReference type="Proteomes" id="UP001515480"/>
    </source>
</evidence>
<gene>
    <name evidence="2" type="ORF">AB1Y20_022091</name>
</gene>
<accession>A0AB34JGX0</accession>
<feature type="region of interest" description="Disordered" evidence="1">
    <location>
        <begin position="242"/>
        <end position="284"/>
    </location>
</feature>
<sequence length="573" mass="61551">MRGGPEAPSRRAPFLPRLEPVPRRVPDDSSTRRGCPPSLQNATGDPPGRQWLPAATRTQAEEAALVRGEAPSHAAAGGVGLWTRSSSEGSSPEKHAASADGEACRPPADGEDAHSLRSPEDAHSLRSPEDAHSLRSPEDAHSLRPPEDAHSLRPPEDALSLHLPEDAHSLHLPEDAHSLHLPEDAHTLHLPEVADPLGAHREALEEHLRDHRDGSSFAALQSAARHQLAIWERRRHVRRCGRSVPDVRRPPKGQLERTRKALHSRSSPAGMPARPPPPPPLAAAADPTAVDVRYVSSFSPGGKIKQGVDELRRQVHLPRPRAARLRTADWMRIASQVEVAAAATRSESNQLLMRRLQILDGSWARQRCDVALAASRRLDAAAAGRAAARRDRCDGSSCAAEEGKLLPQAAAPHHSADGAGPVKAEVRVQRSAVAPPHYEPAQPADLLGSSTPEASGGHPLPYGAGTTIRQSDVHLRGASSSGPLVSEADRSNLKPPTAFRTSCLHVAEHRASPTHSTSAVPPCHATKLRKHIYATRDAQRHCDCSSAEVGVTIRSQADLGKCRVPFLYRPPCV</sequence>
<protein>
    <submittedName>
        <fullName evidence="2">Uncharacterized protein</fullName>
    </submittedName>
</protein>
<feature type="region of interest" description="Disordered" evidence="1">
    <location>
        <begin position="437"/>
        <end position="466"/>
    </location>
</feature>
<dbReference type="Proteomes" id="UP001515480">
    <property type="component" value="Unassembled WGS sequence"/>
</dbReference>
<evidence type="ECO:0000313" key="2">
    <source>
        <dbReference type="EMBL" id="KAL1520512.1"/>
    </source>
</evidence>
<feature type="compositionally biased region" description="Basic and acidic residues" evidence="1">
    <location>
        <begin position="20"/>
        <end position="31"/>
    </location>
</feature>
<reference evidence="2 3" key="1">
    <citation type="journal article" date="2024" name="Science">
        <title>Giant polyketide synthase enzymes in the biosynthesis of giant marine polyether toxins.</title>
        <authorList>
            <person name="Fallon T.R."/>
            <person name="Shende V.V."/>
            <person name="Wierzbicki I.H."/>
            <person name="Pendleton A.L."/>
            <person name="Watervoot N.F."/>
            <person name="Auber R.P."/>
            <person name="Gonzalez D.J."/>
            <person name="Wisecaver J.H."/>
            <person name="Moore B.S."/>
        </authorList>
    </citation>
    <scope>NUCLEOTIDE SEQUENCE [LARGE SCALE GENOMIC DNA]</scope>
    <source>
        <strain evidence="2 3">12B1</strain>
    </source>
</reference>
<keyword evidence="3" id="KW-1185">Reference proteome</keyword>
<dbReference type="AlphaFoldDB" id="A0AB34JGX0"/>
<feature type="compositionally biased region" description="Basic and acidic residues" evidence="1">
    <location>
        <begin position="111"/>
        <end position="155"/>
    </location>
</feature>
<feature type="compositionally biased region" description="Basic and acidic residues" evidence="1">
    <location>
        <begin position="245"/>
        <end position="259"/>
    </location>
</feature>